<gene>
    <name evidence="2" type="ORF">J2Z65_006413</name>
</gene>
<sequence length="89" mass="10386">MNKKKSIIYFILASFLFGGAIFLFQSICWTLFFLIFIGFILTIKISDERRSFGKQMFSACLGLFFFGWLAVLVILLIKIFISQLYYSLI</sequence>
<dbReference type="Proteomes" id="UP001519344">
    <property type="component" value="Unassembled WGS sequence"/>
</dbReference>
<evidence type="ECO:0000313" key="3">
    <source>
        <dbReference type="Proteomes" id="UP001519344"/>
    </source>
</evidence>
<comment type="caution">
    <text evidence="2">The sequence shown here is derived from an EMBL/GenBank/DDBJ whole genome shotgun (WGS) entry which is preliminary data.</text>
</comment>
<reference evidence="2 3" key="1">
    <citation type="submission" date="2021-03" db="EMBL/GenBank/DDBJ databases">
        <title>Genomic Encyclopedia of Type Strains, Phase IV (KMG-IV): sequencing the most valuable type-strain genomes for metagenomic binning, comparative biology and taxonomic classification.</title>
        <authorList>
            <person name="Goeker M."/>
        </authorList>
    </citation>
    <scope>NUCLEOTIDE SEQUENCE [LARGE SCALE GENOMIC DNA]</scope>
    <source>
        <strain evidence="2 3">DSM 24950</strain>
    </source>
</reference>
<accession>A0ABS4IAP8</accession>
<keyword evidence="1" id="KW-0472">Membrane</keyword>
<keyword evidence="3" id="KW-1185">Reference proteome</keyword>
<feature type="transmembrane region" description="Helical" evidence="1">
    <location>
        <begin position="30"/>
        <end position="47"/>
    </location>
</feature>
<evidence type="ECO:0000256" key="1">
    <source>
        <dbReference type="SAM" id="Phobius"/>
    </source>
</evidence>
<feature type="transmembrane region" description="Helical" evidence="1">
    <location>
        <begin position="59"/>
        <end position="81"/>
    </location>
</feature>
<organism evidence="2 3">
    <name type="scientific">Paenibacillus aceris</name>
    <dbReference type="NCBI Taxonomy" id="869555"/>
    <lineage>
        <taxon>Bacteria</taxon>
        <taxon>Bacillati</taxon>
        <taxon>Bacillota</taxon>
        <taxon>Bacilli</taxon>
        <taxon>Bacillales</taxon>
        <taxon>Paenibacillaceae</taxon>
        <taxon>Paenibacillus</taxon>
    </lineage>
</organism>
<proteinExistence type="predicted"/>
<evidence type="ECO:0000313" key="2">
    <source>
        <dbReference type="EMBL" id="MBP1967149.1"/>
    </source>
</evidence>
<name>A0ABS4IAP8_9BACL</name>
<keyword evidence="1" id="KW-1133">Transmembrane helix</keyword>
<keyword evidence="1" id="KW-0812">Transmembrane</keyword>
<protein>
    <submittedName>
        <fullName evidence="2">Membrane protein</fullName>
    </submittedName>
</protein>
<dbReference type="EMBL" id="JAGGKV010000029">
    <property type="protein sequence ID" value="MBP1967149.1"/>
    <property type="molecule type" value="Genomic_DNA"/>
</dbReference>
<feature type="transmembrane region" description="Helical" evidence="1">
    <location>
        <begin position="7"/>
        <end position="24"/>
    </location>
</feature>